<dbReference type="SUPFAM" id="SSF50494">
    <property type="entry name" value="Trypsin-like serine proteases"/>
    <property type="match status" value="1"/>
</dbReference>
<gene>
    <name evidence="9" type="ORF">P5673_026170</name>
</gene>
<dbReference type="SMART" id="SM00020">
    <property type="entry name" value="Tryp_SPc"/>
    <property type="match status" value="1"/>
</dbReference>
<dbReference type="GO" id="GO:0004252">
    <property type="term" value="F:serine-type endopeptidase activity"/>
    <property type="evidence" value="ECO:0007669"/>
    <property type="project" value="InterPro"/>
</dbReference>
<dbReference type="Pfam" id="PF00089">
    <property type="entry name" value="Trypsin"/>
    <property type="match status" value="1"/>
</dbReference>
<keyword evidence="10" id="KW-1185">Reference proteome</keyword>
<dbReference type="CDD" id="cd00190">
    <property type="entry name" value="Tryp_SPc"/>
    <property type="match status" value="1"/>
</dbReference>
<keyword evidence="2 7" id="KW-0732">Signal</keyword>
<dbReference type="PRINTS" id="PR00722">
    <property type="entry name" value="CHYMOTRYPSIN"/>
</dbReference>
<dbReference type="PANTHER" id="PTHR24252:SF7">
    <property type="entry name" value="HYALIN"/>
    <property type="match status" value="1"/>
</dbReference>
<evidence type="ECO:0000313" key="10">
    <source>
        <dbReference type="Proteomes" id="UP001249851"/>
    </source>
</evidence>
<evidence type="ECO:0000259" key="8">
    <source>
        <dbReference type="PROSITE" id="PS50240"/>
    </source>
</evidence>
<proteinExistence type="predicted"/>
<dbReference type="InterPro" id="IPR009003">
    <property type="entry name" value="Peptidase_S1_PA"/>
</dbReference>
<dbReference type="AlphaFoldDB" id="A0AAD9UWY4"/>
<dbReference type="FunFam" id="2.40.10.10:FF:000120">
    <property type="entry name" value="Putative serine protease"/>
    <property type="match status" value="1"/>
</dbReference>
<evidence type="ECO:0000256" key="4">
    <source>
        <dbReference type="ARBA" id="ARBA00022825"/>
    </source>
</evidence>
<dbReference type="Gene3D" id="2.40.10.10">
    <property type="entry name" value="Trypsin-like serine proteases"/>
    <property type="match status" value="3"/>
</dbReference>
<dbReference type="PANTHER" id="PTHR24252">
    <property type="entry name" value="ACROSIN-RELATED"/>
    <property type="match status" value="1"/>
</dbReference>
<dbReference type="PROSITE" id="PS00135">
    <property type="entry name" value="TRYPSIN_SER"/>
    <property type="match status" value="1"/>
</dbReference>
<reference evidence="9" key="2">
    <citation type="journal article" date="2023" name="Science">
        <title>Genomic signatures of disease resistance in endangered staghorn corals.</title>
        <authorList>
            <person name="Vollmer S.V."/>
            <person name="Selwyn J.D."/>
            <person name="Despard B.A."/>
            <person name="Roesel C.L."/>
        </authorList>
    </citation>
    <scope>NUCLEOTIDE SEQUENCE</scope>
    <source>
        <strain evidence="9">K2</strain>
    </source>
</reference>
<evidence type="ECO:0000256" key="7">
    <source>
        <dbReference type="SAM" id="SignalP"/>
    </source>
</evidence>
<evidence type="ECO:0000256" key="2">
    <source>
        <dbReference type="ARBA" id="ARBA00022729"/>
    </source>
</evidence>
<keyword evidence="4 6" id="KW-0720">Serine protease</keyword>
<comment type="caution">
    <text evidence="9">The sequence shown here is derived from an EMBL/GenBank/DDBJ whole genome shotgun (WGS) entry which is preliminary data.</text>
</comment>
<name>A0AAD9UWY4_ACRCE</name>
<accession>A0AAD9UWY4</accession>
<dbReference type="PROSITE" id="PS50240">
    <property type="entry name" value="TRYPSIN_DOM"/>
    <property type="match status" value="1"/>
</dbReference>
<dbReference type="InterPro" id="IPR043504">
    <property type="entry name" value="Peptidase_S1_PA_chymotrypsin"/>
</dbReference>
<dbReference type="EMBL" id="JARQWQ010000084">
    <property type="protein sequence ID" value="KAK2552737.1"/>
    <property type="molecule type" value="Genomic_DNA"/>
</dbReference>
<dbReference type="PROSITE" id="PS00134">
    <property type="entry name" value="TRYPSIN_HIS"/>
    <property type="match status" value="1"/>
</dbReference>
<sequence>MEVSICVVVVILLNLRLSSVDGTTECGKRPPMPRVIGGEEAFPHSWPWQAEILKYQLPTQGGGEREWAWDHKCGGSLIHREWIITAAHCVHDRSQEESMRQYFDVSQLYIHKRFQTYAGYGHDIALIRLSRPAVLNRKVGLVCLPKQDQRVEVGKNCYLTGWGVYLPGGLDNKSETLQQAKIPIVSQERCSKGNSFFQPVHDESMICAGFGRADSKVSGCNGDSGGPLSCPENGKFVLRGAVSWGIPSCPAGETFSVFARISSFVDWVNDHIKNSDMY</sequence>
<evidence type="ECO:0000256" key="3">
    <source>
        <dbReference type="ARBA" id="ARBA00022801"/>
    </source>
</evidence>
<evidence type="ECO:0000256" key="5">
    <source>
        <dbReference type="ARBA" id="ARBA00023157"/>
    </source>
</evidence>
<dbReference type="InterPro" id="IPR001254">
    <property type="entry name" value="Trypsin_dom"/>
</dbReference>
<keyword evidence="5" id="KW-1015">Disulfide bond</keyword>
<feature type="domain" description="Peptidase S1" evidence="8">
    <location>
        <begin position="35"/>
        <end position="273"/>
    </location>
</feature>
<organism evidence="9 10">
    <name type="scientific">Acropora cervicornis</name>
    <name type="common">Staghorn coral</name>
    <dbReference type="NCBI Taxonomy" id="6130"/>
    <lineage>
        <taxon>Eukaryota</taxon>
        <taxon>Metazoa</taxon>
        <taxon>Cnidaria</taxon>
        <taxon>Anthozoa</taxon>
        <taxon>Hexacorallia</taxon>
        <taxon>Scleractinia</taxon>
        <taxon>Astrocoeniina</taxon>
        <taxon>Acroporidae</taxon>
        <taxon>Acropora</taxon>
    </lineage>
</organism>
<evidence type="ECO:0000313" key="9">
    <source>
        <dbReference type="EMBL" id="KAK2552737.1"/>
    </source>
</evidence>
<dbReference type="Proteomes" id="UP001249851">
    <property type="component" value="Unassembled WGS sequence"/>
</dbReference>
<dbReference type="InterPro" id="IPR018114">
    <property type="entry name" value="TRYPSIN_HIS"/>
</dbReference>
<keyword evidence="3 6" id="KW-0378">Hydrolase</keyword>
<reference evidence="9" key="1">
    <citation type="journal article" date="2023" name="G3 (Bethesda)">
        <title>Whole genome assembly and annotation of the endangered Caribbean coral Acropora cervicornis.</title>
        <authorList>
            <person name="Selwyn J.D."/>
            <person name="Vollmer S.V."/>
        </authorList>
    </citation>
    <scope>NUCLEOTIDE SEQUENCE</scope>
    <source>
        <strain evidence="9">K2</strain>
    </source>
</reference>
<protein>
    <submittedName>
        <fullName evidence="9">Chymotrypsin-like elastase family member 3B</fullName>
    </submittedName>
</protein>
<dbReference type="InterPro" id="IPR033116">
    <property type="entry name" value="TRYPSIN_SER"/>
</dbReference>
<keyword evidence="1 6" id="KW-0645">Protease</keyword>
<evidence type="ECO:0000256" key="6">
    <source>
        <dbReference type="RuleBase" id="RU363034"/>
    </source>
</evidence>
<dbReference type="GO" id="GO:0006508">
    <property type="term" value="P:proteolysis"/>
    <property type="evidence" value="ECO:0007669"/>
    <property type="project" value="UniProtKB-KW"/>
</dbReference>
<evidence type="ECO:0000256" key="1">
    <source>
        <dbReference type="ARBA" id="ARBA00022670"/>
    </source>
</evidence>
<feature type="chain" id="PRO_5042120259" evidence="7">
    <location>
        <begin position="23"/>
        <end position="278"/>
    </location>
</feature>
<dbReference type="InterPro" id="IPR001314">
    <property type="entry name" value="Peptidase_S1A"/>
</dbReference>
<feature type="signal peptide" evidence="7">
    <location>
        <begin position="1"/>
        <end position="22"/>
    </location>
</feature>